<protein>
    <submittedName>
        <fullName evidence="1">Uncharacterized protein</fullName>
    </submittedName>
</protein>
<proteinExistence type="predicted"/>
<dbReference type="Proteomes" id="UP000832034">
    <property type="component" value="Chromosome"/>
</dbReference>
<keyword evidence="2" id="KW-1185">Reference proteome</keyword>
<dbReference type="EMBL" id="CP091512">
    <property type="protein sequence ID" value="UOO93040.1"/>
    <property type="molecule type" value="Genomic_DNA"/>
</dbReference>
<sequence>MLPKSAQNHAPMFYQSAKTLPKHISLPKKAQKWLYTKRIHYLQQRIDAIQDALRYELKQNYPVHEQQLLIARATHMRLSLAHKQQRLLQKL</sequence>
<name>A0ABY4EBA7_VITST</name>
<dbReference type="RefSeq" id="WP_019958038.1">
    <property type="nucleotide sequence ID" value="NZ_CP091512.1"/>
</dbReference>
<accession>A0ABY4EBA7</accession>
<reference evidence="1" key="1">
    <citation type="submission" date="2021-12" db="EMBL/GenBank/DDBJ databases">
        <authorList>
            <person name="Veyrier F.J."/>
        </authorList>
    </citation>
    <scope>NUCLEOTIDE SEQUENCE</scope>
    <source>
        <strain evidence="1">SAG 1488-6</strain>
    </source>
</reference>
<evidence type="ECO:0000313" key="1">
    <source>
        <dbReference type="EMBL" id="UOO93040.1"/>
    </source>
</evidence>
<reference evidence="1" key="2">
    <citation type="journal article" date="2022" name="Res Sq">
        <title>Evolution of multicellular longitudinally dividing oral cavity symbionts (Neisseriaceae).</title>
        <authorList>
            <person name="Nyongesa S."/>
            <person name="Weber P."/>
            <person name="Bernet E."/>
            <person name="Pullido F."/>
            <person name="Nieckarz M."/>
            <person name="Delaby M."/>
            <person name="Nieves C."/>
            <person name="Viehboeck T."/>
            <person name="Krause N."/>
            <person name="Rivera-Millot A."/>
            <person name="Nakamura A."/>
            <person name="Vischer N."/>
            <person name="VanNieuwenhze M."/>
            <person name="Brun Y."/>
            <person name="Cava F."/>
            <person name="Bulgheresi S."/>
            <person name="Veyrier F."/>
        </authorList>
    </citation>
    <scope>NUCLEOTIDE SEQUENCE</scope>
    <source>
        <strain evidence="1">SAG 1488-6</strain>
    </source>
</reference>
<evidence type="ECO:0000313" key="2">
    <source>
        <dbReference type="Proteomes" id="UP000832034"/>
    </source>
</evidence>
<gene>
    <name evidence="1" type="ORF">LVJ81_03135</name>
</gene>
<organism evidence="1 2">
    <name type="scientific">Vitreoscilla stercoraria</name>
    <dbReference type="NCBI Taxonomy" id="61"/>
    <lineage>
        <taxon>Bacteria</taxon>
        <taxon>Pseudomonadati</taxon>
        <taxon>Pseudomonadota</taxon>
        <taxon>Betaproteobacteria</taxon>
        <taxon>Neisseriales</taxon>
        <taxon>Neisseriaceae</taxon>
        <taxon>Vitreoscilla</taxon>
    </lineage>
</organism>